<dbReference type="Ensembl" id="ENSCJAT00000001184.4">
    <property type="protein sequence ID" value="ENSCJAP00000001115.4"/>
    <property type="gene ID" value="ENSCJAG00000000651.5"/>
</dbReference>
<sequence length="330" mass="38774">MIRNSDYTNFVCCAVCNKIIPPAPFGKTFTRIHEYKPLKTHFYTHKDILDTGANILEKEEQFQEDILRECIAKAEAEVWAQANELQKQAVEKALEEANERHKIEIQILKEEHQKDIQEITAKTKIEMYQNMDDEMKREHLAVEQRMVHRIQRIMMECHREKVEAVEKARAEERLIAQEAIQAQKSKVVEEIVNTGITVIKDEKTSVAQLMREKEHEMNIFYGMAQRQRQEEEVQELLQEAEKTHQATLDNVMGKLADTQEELLFLAKQLGLMTNWKDFLEEELQETRMAFQKYINYTFPKLSPGHADFILPERKKTPSNLVIKEDETTLN</sequence>
<gene>
    <name evidence="2" type="primary">C6orf163</name>
    <name evidence="2" type="synonym">C4H6orf163</name>
</gene>
<evidence type="ECO:0000313" key="3">
    <source>
        <dbReference type="Proteomes" id="UP000008225"/>
    </source>
</evidence>
<dbReference type="OrthoDB" id="8774892at2759"/>
<accession>F6W3R7</accession>
<proteinExistence type="predicted"/>
<evidence type="ECO:0000313" key="2">
    <source>
        <dbReference type="Ensembl" id="ENSCJAP00000001115.4"/>
    </source>
</evidence>
<keyword evidence="3" id="KW-1185">Reference proteome</keyword>
<organism evidence="2 3">
    <name type="scientific">Callithrix jacchus</name>
    <name type="common">White-tufted-ear marmoset</name>
    <name type="synonym">Simia Jacchus</name>
    <dbReference type="NCBI Taxonomy" id="9483"/>
    <lineage>
        <taxon>Eukaryota</taxon>
        <taxon>Metazoa</taxon>
        <taxon>Chordata</taxon>
        <taxon>Craniata</taxon>
        <taxon>Vertebrata</taxon>
        <taxon>Euteleostomi</taxon>
        <taxon>Mammalia</taxon>
        <taxon>Eutheria</taxon>
        <taxon>Euarchontoglires</taxon>
        <taxon>Primates</taxon>
        <taxon>Haplorrhini</taxon>
        <taxon>Platyrrhini</taxon>
        <taxon>Cebidae</taxon>
        <taxon>Callitrichinae</taxon>
        <taxon>Callithrix</taxon>
        <taxon>Callithrix</taxon>
    </lineage>
</organism>
<evidence type="ECO:0000256" key="1">
    <source>
        <dbReference type="SAM" id="Coils"/>
    </source>
</evidence>
<protein>
    <submittedName>
        <fullName evidence="2">Chromosome 6 open reading frame 163</fullName>
    </submittedName>
</protein>
<feature type="coiled-coil region" evidence="1">
    <location>
        <begin position="80"/>
        <end position="118"/>
    </location>
</feature>
<dbReference type="HOGENOM" id="CLU_836681_0_0_1"/>
<reference evidence="2" key="3">
    <citation type="submission" date="2025-09" db="UniProtKB">
        <authorList>
            <consortium name="Ensembl"/>
        </authorList>
    </citation>
    <scope>IDENTIFICATION</scope>
</reference>
<dbReference type="PANTHER" id="PTHR34645:SF1">
    <property type="entry name" value="GENE 136-RELATED"/>
    <property type="match status" value="1"/>
</dbReference>
<dbReference type="AlphaFoldDB" id="F6W3R7"/>
<reference evidence="2" key="2">
    <citation type="submission" date="2025-08" db="UniProtKB">
        <authorList>
            <consortium name="Ensembl"/>
        </authorList>
    </citation>
    <scope>IDENTIFICATION</scope>
</reference>
<dbReference type="GeneTree" id="ENSGT00390000010837"/>
<feature type="coiled-coil region" evidence="1">
    <location>
        <begin position="223"/>
        <end position="250"/>
    </location>
</feature>
<dbReference type="InterPro" id="IPR038927">
    <property type="entry name" value="C6orf163"/>
</dbReference>
<dbReference type="eggNOG" id="ENOG502RDFA">
    <property type="taxonomic scope" value="Eukaryota"/>
</dbReference>
<dbReference type="InParanoid" id="F6W3R7"/>
<keyword evidence="1" id="KW-0175">Coiled coil</keyword>
<dbReference type="Proteomes" id="UP000008225">
    <property type="component" value="Chromosome 4"/>
</dbReference>
<name>F6W3R7_CALJA</name>
<dbReference type="PANTHER" id="PTHR34645">
    <property type="entry name" value="SIMILAR TO HYPOTHETICAL PROTEIN"/>
    <property type="match status" value="1"/>
</dbReference>
<reference evidence="2" key="1">
    <citation type="submission" date="2009-03" db="EMBL/GenBank/DDBJ databases">
        <authorList>
            <person name="Warren W."/>
            <person name="Ye L."/>
            <person name="Minx P."/>
            <person name="Worley K."/>
            <person name="Gibbs R."/>
            <person name="Wilson R.K."/>
        </authorList>
    </citation>
    <scope>NUCLEOTIDE SEQUENCE [LARGE SCALE GENOMIC DNA]</scope>
</reference>
<dbReference type="OMA" id="NYTNFVC"/>